<feature type="signal peptide" evidence="2">
    <location>
        <begin position="1"/>
        <end position="23"/>
    </location>
</feature>
<comment type="caution">
    <text evidence="3">The sequence shown here is derived from an EMBL/GenBank/DDBJ whole genome shotgun (WGS) entry which is preliminary data.</text>
</comment>
<accession>A0A840RC15</accession>
<evidence type="ECO:0000256" key="2">
    <source>
        <dbReference type="SAM" id="SignalP"/>
    </source>
</evidence>
<name>A0A840RC15_9NEIS</name>
<protein>
    <submittedName>
        <fullName evidence="3">Tfp pilus assembly protein PilX</fullName>
    </submittedName>
</protein>
<proteinExistence type="predicted"/>
<dbReference type="RefSeq" id="WP_184099527.1">
    <property type="nucleotide sequence ID" value="NZ_JACHHN010000003.1"/>
</dbReference>
<feature type="chain" id="PRO_5033011500" evidence="2">
    <location>
        <begin position="24"/>
        <end position="82"/>
    </location>
</feature>
<evidence type="ECO:0000256" key="1">
    <source>
        <dbReference type="SAM" id="MobiDB-lite"/>
    </source>
</evidence>
<dbReference type="EMBL" id="JACHHN010000003">
    <property type="protein sequence ID" value="MBB5190999.1"/>
    <property type="molecule type" value="Genomic_DNA"/>
</dbReference>
<evidence type="ECO:0000313" key="4">
    <source>
        <dbReference type="Proteomes" id="UP000543030"/>
    </source>
</evidence>
<sequence>MNKVWMAGLVLALNAAFGNAALASSYETDHARAQRPAEAPVKKAEPKKQAAASRTQPAQKNGKSKTSKSTKKRCQHSTFCWR</sequence>
<feature type="region of interest" description="Disordered" evidence="1">
    <location>
        <begin position="25"/>
        <end position="82"/>
    </location>
</feature>
<gene>
    <name evidence="3" type="ORF">HNQ50_001722</name>
</gene>
<reference evidence="3 4" key="1">
    <citation type="submission" date="2020-08" db="EMBL/GenBank/DDBJ databases">
        <title>Genomic Encyclopedia of Type Strains, Phase IV (KMG-IV): sequencing the most valuable type-strain genomes for metagenomic binning, comparative biology and taxonomic classification.</title>
        <authorList>
            <person name="Goeker M."/>
        </authorList>
    </citation>
    <scope>NUCLEOTIDE SEQUENCE [LARGE SCALE GENOMIC DNA]</scope>
    <source>
        <strain evidence="3 4">DSM 18233</strain>
    </source>
</reference>
<keyword evidence="4" id="KW-1185">Reference proteome</keyword>
<evidence type="ECO:0000313" key="3">
    <source>
        <dbReference type="EMBL" id="MBB5190999.1"/>
    </source>
</evidence>
<organism evidence="3 4">
    <name type="scientific">Silvimonas terrae</name>
    <dbReference type="NCBI Taxonomy" id="300266"/>
    <lineage>
        <taxon>Bacteria</taxon>
        <taxon>Pseudomonadati</taxon>
        <taxon>Pseudomonadota</taxon>
        <taxon>Betaproteobacteria</taxon>
        <taxon>Neisseriales</taxon>
        <taxon>Chitinibacteraceae</taxon>
        <taxon>Silvimonas</taxon>
    </lineage>
</organism>
<feature type="compositionally biased region" description="Basic residues" evidence="1">
    <location>
        <begin position="62"/>
        <end position="75"/>
    </location>
</feature>
<keyword evidence="2" id="KW-0732">Signal</keyword>
<dbReference type="Proteomes" id="UP000543030">
    <property type="component" value="Unassembled WGS sequence"/>
</dbReference>
<dbReference type="AlphaFoldDB" id="A0A840RC15"/>